<accession>A0AA38IFK3</accession>
<evidence type="ECO:0000256" key="4">
    <source>
        <dbReference type="SAM" id="MobiDB-lite"/>
    </source>
</evidence>
<dbReference type="Proteomes" id="UP001168821">
    <property type="component" value="Unassembled WGS sequence"/>
</dbReference>
<dbReference type="InterPro" id="IPR051179">
    <property type="entry name" value="WD_repeat_multifunction"/>
</dbReference>
<feature type="region of interest" description="Disordered" evidence="4">
    <location>
        <begin position="19"/>
        <end position="39"/>
    </location>
</feature>
<evidence type="ECO:0000313" key="5">
    <source>
        <dbReference type="EMBL" id="KAJ3655560.1"/>
    </source>
</evidence>
<reference evidence="5" key="1">
    <citation type="journal article" date="2023" name="G3 (Bethesda)">
        <title>Whole genome assemblies of Zophobas morio and Tenebrio molitor.</title>
        <authorList>
            <person name="Kaur S."/>
            <person name="Stinson S.A."/>
            <person name="diCenzo G.C."/>
        </authorList>
    </citation>
    <scope>NUCLEOTIDE SEQUENCE</scope>
    <source>
        <strain evidence="5">QUZm001</strain>
    </source>
</reference>
<sequence length="374" mass="41134">MAEESENFDDVEVIYLDEADDDELEEEMIEDASTEEEGNQAEVQDLAKLTFKEHKKSVFCADLTKDGQLAATGGEDDCVYLWITSNGSVKFDCTGHKDSVTCVCFNHDNRLLATGDMSGMIQVWEVESNKLIWCNEGDDMEWLMWHPVTNILLSGSHSGEIYVWQIPKGNCKVLTSHGSSCICGKLLPDGRHLVAGYEDGQVKLWDIKMTTVKWQYLDDHHPNLTSLEVNLDGTLCSLAPSSALIKLSDGKSVGSLLTAGETHIEAHVFVNQLNLLITGSLSGQVCVWDLHTKMIRHQAKLEYGVTILKVGANAKAFIGSTDGAIYVCDTRTGNLIEMLTGHRAPILSISISLDNSIVLSTSDDTTAKIFSIRD</sequence>
<dbReference type="PANTHER" id="PTHR19857:SF8">
    <property type="entry name" value="ANGIO-ASSOCIATED MIGRATORY CELL PROTEIN"/>
    <property type="match status" value="1"/>
</dbReference>
<dbReference type="InterPro" id="IPR036322">
    <property type="entry name" value="WD40_repeat_dom_sf"/>
</dbReference>
<name>A0AA38IFK3_9CUCU</name>
<dbReference type="InterPro" id="IPR001680">
    <property type="entry name" value="WD40_rpt"/>
</dbReference>
<dbReference type="InterPro" id="IPR015943">
    <property type="entry name" value="WD40/YVTN_repeat-like_dom_sf"/>
</dbReference>
<dbReference type="InterPro" id="IPR019775">
    <property type="entry name" value="WD40_repeat_CS"/>
</dbReference>
<dbReference type="Gene3D" id="2.130.10.10">
    <property type="entry name" value="YVTN repeat-like/Quinoprotein amine dehydrogenase"/>
    <property type="match status" value="1"/>
</dbReference>
<feature type="repeat" description="WD" evidence="3">
    <location>
        <begin position="51"/>
        <end position="82"/>
    </location>
</feature>
<evidence type="ECO:0008006" key="7">
    <source>
        <dbReference type="Google" id="ProtNLM"/>
    </source>
</evidence>
<protein>
    <recommendedName>
        <fullName evidence="7">Angio-associated migratory cell protein</fullName>
    </recommendedName>
</protein>
<dbReference type="PROSITE" id="PS00678">
    <property type="entry name" value="WD_REPEATS_1"/>
    <property type="match status" value="1"/>
</dbReference>
<proteinExistence type="predicted"/>
<evidence type="ECO:0000256" key="2">
    <source>
        <dbReference type="ARBA" id="ARBA00022737"/>
    </source>
</evidence>
<dbReference type="PANTHER" id="PTHR19857">
    <property type="entry name" value="MITOCHONDRIAL DIVISION PROTEIN 1-RELATED"/>
    <property type="match status" value="1"/>
</dbReference>
<dbReference type="AlphaFoldDB" id="A0AA38IFK3"/>
<dbReference type="PROSITE" id="PS50082">
    <property type="entry name" value="WD_REPEATS_2"/>
    <property type="match status" value="4"/>
</dbReference>
<keyword evidence="6" id="KW-1185">Reference proteome</keyword>
<dbReference type="SMART" id="SM00320">
    <property type="entry name" value="WD40"/>
    <property type="match status" value="6"/>
</dbReference>
<gene>
    <name evidence="5" type="ORF">Zmor_014683</name>
</gene>
<organism evidence="5 6">
    <name type="scientific">Zophobas morio</name>
    <dbReference type="NCBI Taxonomy" id="2755281"/>
    <lineage>
        <taxon>Eukaryota</taxon>
        <taxon>Metazoa</taxon>
        <taxon>Ecdysozoa</taxon>
        <taxon>Arthropoda</taxon>
        <taxon>Hexapoda</taxon>
        <taxon>Insecta</taxon>
        <taxon>Pterygota</taxon>
        <taxon>Neoptera</taxon>
        <taxon>Endopterygota</taxon>
        <taxon>Coleoptera</taxon>
        <taxon>Polyphaga</taxon>
        <taxon>Cucujiformia</taxon>
        <taxon>Tenebrionidae</taxon>
        <taxon>Zophobas</taxon>
    </lineage>
</organism>
<dbReference type="CDD" id="cd00200">
    <property type="entry name" value="WD40"/>
    <property type="match status" value="1"/>
</dbReference>
<feature type="repeat" description="WD" evidence="3">
    <location>
        <begin position="339"/>
        <end position="374"/>
    </location>
</feature>
<evidence type="ECO:0000256" key="1">
    <source>
        <dbReference type="ARBA" id="ARBA00022574"/>
    </source>
</evidence>
<dbReference type="PROSITE" id="PS50294">
    <property type="entry name" value="WD_REPEATS_REGION"/>
    <property type="match status" value="4"/>
</dbReference>
<feature type="repeat" description="WD" evidence="3">
    <location>
        <begin position="174"/>
        <end position="208"/>
    </location>
</feature>
<evidence type="ECO:0000313" key="6">
    <source>
        <dbReference type="Proteomes" id="UP001168821"/>
    </source>
</evidence>
<feature type="repeat" description="WD" evidence="3">
    <location>
        <begin position="93"/>
        <end position="134"/>
    </location>
</feature>
<keyword evidence="2" id="KW-0677">Repeat</keyword>
<keyword evidence="1 3" id="KW-0853">WD repeat</keyword>
<dbReference type="SUPFAM" id="SSF50978">
    <property type="entry name" value="WD40 repeat-like"/>
    <property type="match status" value="1"/>
</dbReference>
<comment type="caution">
    <text evidence="5">The sequence shown here is derived from an EMBL/GenBank/DDBJ whole genome shotgun (WGS) entry which is preliminary data.</text>
</comment>
<dbReference type="Pfam" id="PF00400">
    <property type="entry name" value="WD40"/>
    <property type="match status" value="5"/>
</dbReference>
<evidence type="ECO:0000256" key="3">
    <source>
        <dbReference type="PROSITE-ProRule" id="PRU00221"/>
    </source>
</evidence>
<dbReference type="EMBL" id="JALNTZ010000004">
    <property type="protein sequence ID" value="KAJ3655560.1"/>
    <property type="molecule type" value="Genomic_DNA"/>
</dbReference>